<feature type="transmembrane region" description="Helical" evidence="1">
    <location>
        <begin position="136"/>
        <end position="155"/>
    </location>
</feature>
<feature type="transmembrane region" description="Helical" evidence="1">
    <location>
        <begin position="67"/>
        <end position="88"/>
    </location>
</feature>
<feature type="transmembrane region" description="Helical" evidence="1">
    <location>
        <begin position="176"/>
        <end position="196"/>
    </location>
</feature>
<evidence type="ECO:0000256" key="1">
    <source>
        <dbReference type="SAM" id="Phobius"/>
    </source>
</evidence>
<keyword evidence="1" id="KW-0472">Membrane</keyword>
<reference evidence="3 4" key="1">
    <citation type="submission" date="2014-04" db="EMBL/GenBank/DDBJ databases">
        <title>Evolutionary Origins and Diversification of the Mycorrhizal Mutualists.</title>
        <authorList>
            <consortium name="DOE Joint Genome Institute"/>
            <consortium name="Mycorrhizal Genomics Consortium"/>
            <person name="Kohler A."/>
            <person name="Kuo A."/>
            <person name="Nagy L.G."/>
            <person name="Floudas D."/>
            <person name="Copeland A."/>
            <person name="Barry K.W."/>
            <person name="Cichocki N."/>
            <person name="Veneault-Fourrey C."/>
            <person name="LaButti K."/>
            <person name="Lindquist E.A."/>
            <person name="Lipzen A."/>
            <person name="Lundell T."/>
            <person name="Morin E."/>
            <person name="Murat C."/>
            <person name="Riley R."/>
            <person name="Ohm R."/>
            <person name="Sun H."/>
            <person name="Tunlid A."/>
            <person name="Henrissat B."/>
            <person name="Grigoriev I.V."/>
            <person name="Hibbett D.S."/>
            <person name="Martin F."/>
        </authorList>
    </citation>
    <scope>NUCLEOTIDE SEQUENCE [LARGE SCALE GENOMIC DNA]</scope>
    <source>
        <strain evidence="3 4">FD-317 M1</strain>
    </source>
</reference>
<accession>A0A0D0CWI7</accession>
<evidence type="ECO:0000313" key="4">
    <source>
        <dbReference type="Proteomes" id="UP000053593"/>
    </source>
</evidence>
<protein>
    <recommendedName>
        <fullName evidence="2">DUF6533 domain-containing protein</fullName>
    </recommendedName>
</protein>
<proteinExistence type="predicted"/>
<feature type="transmembrane region" description="Helical" evidence="1">
    <location>
        <begin position="95"/>
        <end position="116"/>
    </location>
</feature>
<name>A0A0D0CWI7_9AGAR</name>
<gene>
    <name evidence="3" type="ORF">GYMLUDRAFT_608872</name>
</gene>
<keyword evidence="1" id="KW-0812">Transmembrane</keyword>
<evidence type="ECO:0000313" key="3">
    <source>
        <dbReference type="EMBL" id="KIK60468.1"/>
    </source>
</evidence>
<evidence type="ECO:0000259" key="2">
    <source>
        <dbReference type="Pfam" id="PF20151"/>
    </source>
</evidence>
<keyword evidence="4" id="KW-1185">Reference proteome</keyword>
<dbReference type="Proteomes" id="UP000053593">
    <property type="component" value="Unassembled WGS sequence"/>
</dbReference>
<sequence>MNSTFTQLASVVEQERLENYLHLFSITFQYWDHILTFPDEVQYLWKGPKSPTTSPIRCGSFHIFRELLLVVAQVIVCALLTIRIYALYHCSKRILMVMLSTAGVLAALSVFSISYGQSSKSEATPLGCHTQLSFTASVQVAAAWEALFLYDSMLFGMTLHRAYQTRKEFQQLRIPLIIIILRDGSMYFGVMALANAINISTFYYPSPYLHGVLCTFASSIFRIVYFTCNDYPTWNLQRLHCIPASKLTGCYKPNFTQRRISGHESGLWSVVCEENDIVSVYISGSNSGSEGGPRVQSQFRDH</sequence>
<dbReference type="Pfam" id="PF20151">
    <property type="entry name" value="DUF6533"/>
    <property type="match status" value="1"/>
</dbReference>
<dbReference type="EMBL" id="KN834775">
    <property type="protein sequence ID" value="KIK60468.1"/>
    <property type="molecule type" value="Genomic_DNA"/>
</dbReference>
<keyword evidence="1" id="KW-1133">Transmembrane helix</keyword>
<dbReference type="HOGENOM" id="CLU_035509_7_0_1"/>
<dbReference type="AlphaFoldDB" id="A0A0D0CWI7"/>
<organism evidence="3 4">
    <name type="scientific">Collybiopsis luxurians FD-317 M1</name>
    <dbReference type="NCBI Taxonomy" id="944289"/>
    <lineage>
        <taxon>Eukaryota</taxon>
        <taxon>Fungi</taxon>
        <taxon>Dikarya</taxon>
        <taxon>Basidiomycota</taxon>
        <taxon>Agaricomycotina</taxon>
        <taxon>Agaricomycetes</taxon>
        <taxon>Agaricomycetidae</taxon>
        <taxon>Agaricales</taxon>
        <taxon>Marasmiineae</taxon>
        <taxon>Omphalotaceae</taxon>
        <taxon>Collybiopsis</taxon>
        <taxon>Collybiopsis luxurians</taxon>
    </lineage>
</organism>
<feature type="domain" description="DUF6533" evidence="2">
    <location>
        <begin position="20"/>
        <end position="52"/>
    </location>
</feature>
<feature type="transmembrane region" description="Helical" evidence="1">
    <location>
        <begin position="208"/>
        <end position="228"/>
    </location>
</feature>
<dbReference type="InterPro" id="IPR045340">
    <property type="entry name" value="DUF6533"/>
</dbReference>
<dbReference type="OrthoDB" id="2686513at2759"/>